<dbReference type="InParanoid" id="A0A3N0VEA3"/>
<gene>
    <name evidence="3" type="ORF">ED208_08800</name>
</gene>
<dbReference type="EMBL" id="RJVO01000003">
    <property type="protein sequence ID" value="ROH91056.1"/>
    <property type="molecule type" value="Genomic_DNA"/>
</dbReference>
<reference evidence="3 4" key="1">
    <citation type="submission" date="2018-10" db="EMBL/GenBank/DDBJ databases">
        <authorList>
            <person name="Chen W.-M."/>
        </authorList>
    </citation>
    <scope>NUCLEOTIDE SEQUENCE [LARGE SCALE GENOMIC DNA]</scope>
    <source>
        <strain evidence="3 4">THS-13</strain>
    </source>
</reference>
<keyword evidence="2" id="KW-1133">Transmembrane helix</keyword>
<keyword evidence="2" id="KW-0472">Membrane</keyword>
<dbReference type="RefSeq" id="WP_123211511.1">
    <property type="nucleotide sequence ID" value="NZ_RJVO01000003.1"/>
</dbReference>
<organism evidence="3 4">
    <name type="scientific">Stagnimonas aquatica</name>
    <dbReference type="NCBI Taxonomy" id="2689987"/>
    <lineage>
        <taxon>Bacteria</taxon>
        <taxon>Pseudomonadati</taxon>
        <taxon>Pseudomonadota</taxon>
        <taxon>Gammaproteobacteria</taxon>
        <taxon>Nevskiales</taxon>
        <taxon>Nevskiaceae</taxon>
        <taxon>Stagnimonas</taxon>
    </lineage>
</organism>
<evidence type="ECO:0000256" key="1">
    <source>
        <dbReference type="SAM" id="MobiDB-lite"/>
    </source>
</evidence>
<protein>
    <submittedName>
        <fullName evidence="3">Uncharacterized protein</fullName>
    </submittedName>
</protein>
<accession>A0A3N0VEA3</accession>
<keyword evidence="2" id="KW-0812">Transmembrane</keyword>
<evidence type="ECO:0000313" key="3">
    <source>
        <dbReference type="EMBL" id="ROH91056.1"/>
    </source>
</evidence>
<evidence type="ECO:0000313" key="4">
    <source>
        <dbReference type="Proteomes" id="UP000282106"/>
    </source>
</evidence>
<keyword evidence="4" id="KW-1185">Reference proteome</keyword>
<evidence type="ECO:0000256" key="2">
    <source>
        <dbReference type="SAM" id="Phobius"/>
    </source>
</evidence>
<comment type="caution">
    <text evidence="3">The sequence shown here is derived from an EMBL/GenBank/DDBJ whole genome shotgun (WGS) entry which is preliminary data.</text>
</comment>
<feature type="transmembrane region" description="Helical" evidence="2">
    <location>
        <begin position="7"/>
        <end position="28"/>
    </location>
</feature>
<name>A0A3N0VEA3_9GAMM</name>
<sequence>MNQNSQTNLTIGILVATVVAAGGTYFAFDFLTGDKAKPQVQAEPGLATPVAETASEPAPAASVDNASADPISAATEAAVAAVGAEAGSAGLSEADARRIGEEVARQVAAQVAQSIVDQQLSKTPASTTGGGLSAEEARRIGEEEGRRVAQEVVQTALAAQSGSSASSGSSLSAAEAEEIGYAAGKRAAQQVAASTARRVVREEFGGQAAAASEPVAQPAAAAREPSPIKKPAAPRPRPAKAAPKLSSPASDALKAWWPAASGGFSLVYAGQPKGEAAIALLFSSAPGVGALNQSVKVYDQRGALVSGSWEAAANPRLAVFRSLKPGRYTVVVEAGLADSQGQSLGQDLHGPVYVI</sequence>
<feature type="compositionally biased region" description="Low complexity" evidence="1">
    <location>
        <begin position="207"/>
        <end position="231"/>
    </location>
</feature>
<dbReference type="AlphaFoldDB" id="A0A3N0VEA3"/>
<proteinExistence type="predicted"/>
<feature type="region of interest" description="Disordered" evidence="1">
    <location>
        <begin position="206"/>
        <end position="246"/>
    </location>
</feature>
<dbReference type="Proteomes" id="UP000282106">
    <property type="component" value="Unassembled WGS sequence"/>
</dbReference>